<evidence type="ECO:0000313" key="2">
    <source>
        <dbReference type="Proteomes" id="UP000203886"/>
    </source>
</evidence>
<reference evidence="1 2" key="1">
    <citation type="journal article" date="2015" name="PLoS ONE">
        <title>Lysis to Kill: Evaluation of the Lytic Abilities, and Genomics of Nine Bacteriophages Infective for Gordonia spp. and Their Potential Use in Activated Sludge Foam Biocontrol.</title>
        <authorList>
            <person name="Dyson Z.A."/>
            <person name="Tucci J."/>
            <person name="Seviour R.J."/>
            <person name="Petrovski S."/>
        </authorList>
    </citation>
    <scope>NUCLEOTIDE SEQUENCE [LARGE SCALE GENOMIC DNA]</scope>
</reference>
<dbReference type="Proteomes" id="UP000203886">
    <property type="component" value="Segment"/>
</dbReference>
<dbReference type="KEGG" id="vg:28801055"/>
<sequence>MYDNGARVVEQPVLEAPMYDTQTNTWRLTYPVTTGSNTYRSATKHVGNNRLIEIREVDG</sequence>
<organism evidence="1 2">
    <name type="scientific">Gordonia phage GMA6</name>
    <dbReference type="NCBI Taxonomy" id="1647285"/>
    <lineage>
        <taxon>Viruses</taxon>
        <taxon>Duplodnaviria</taxon>
        <taxon>Heunggongvirae</taxon>
        <taxon>Uroviricota</taxon>
        <taxon>Caudoviricetes</taxon>
        <taxon>Bendigovirus</taxon>
        <taxon>Bendigovirus GMA6</taxon>
    </lineage>
</organism>
<dbReference type="EMBL" id="KR063280">
    <property type="protein sequence ID" value="AKL88286.1"/>
    <property type="molecule type" value="Genomic_DNA"/>
</dbReference>
<gene>
    <name evidence="1" type="ORF">GMA6_5</name>
</gene>
<proteinExistence type="predicted"/>
<protein>
    <submittedName>
        <fullName evidence="1">Uncharacterized protein</fullName>
    </submittedName>
</protein>
<keyword evidence="2" id="KW-1185">Reference proteome</keyword>
<dbReference type="GeneID" id="28801055"/>
<accession>A0A0K0NKP5</accession>
<dbReference type="RefSeq" id="YP_009273487.1">
    <property type="nucleotide sequence ID" value="NC_030906.1"/>
</dbReference>
<evidence type="ECO:0000313" key="1">
    <source>
        <dbReference type="EMBL" id="AKL88286.1"/>
    </source>
</evidence>
<name>A0A0K0NKP5_9CAUD</name>